<keyword evidence="2" id="KW-1133">Transmembrane helix</keyword>
<evidence type="ECO:0000313" key="5">
    <source>
        <dbReference type="Proteomes" id="UP001465976"/>
    </source>
</evidence>
<evidence type="ECO:0000256" key="1">
    <source>
        <dbReference type="SAM" id="MobiDB-lite"/>
    </source>
</evidence>
<accession>A0ABR3EM84</accession>
<dbReference type="Pfam" id="PF20153">
    <property type="entry name" value="DUF6535"/>
    <property type="match status" value="1"/>
</dbReference>
<feature type="domain" description="DUF6535" evidence="3">
    <location>
        <begin position="22"/>
        <end position="195"/>
    </location>
</feature>
<organism evidence="4 5">
    <name type="scientific">Marasmius crinis-equi</name>
    <dbReference type="NCBI Taxonomy" id="585013"/>
    <lineage>
        <taxon>Eukaryota</taxon>
        <taxon>Fungi</taxon>
        <taxon>Dikarya</taxon>
        <taxon>Basidiomycota</taxon>
        <taxon>Agaricomycotina</taxon>
        <taxon>Agaricomycetes</taxon>
        <taxon>Agaricomycetidae</taxon>
        <taxon>Agaricales</taxon>
        <taxon>Marasmiineae</taxon>
        <taxon>Marasmiaceae</taxon>
        <taxon>Marasmius</taxon>
    </lineage>
</organism>
<comment type="caution">
    <text evidence="4">The sequence shown here is derived from an EMBL/GenBank/DDBJ whole genome shotgun (WGS) entry which is preliminary data.</text>
</comment>
<dbReference type="Proteomes" id="UP001465976">
    <property type="component" value="Unassembled WGS sequence"/>
</dbReference>
<evidence type="ECO:0000259" key="3">
    <source>
        <dbReference type="Pfam" id="PF20153"/>
    </source>
</evidence>
<feature type="region of interest" description="Disordered" evidence="1">
    <location>
        <begin position="1"/>
        <end position="20"/>
    </location>
</feature>
<gene>
    <name evidence="4" type="ORF">V5O48_018065</name>
</gene>
<keyword evidence="2" id="KW-0472">Membrane</keyword>
<keyword evidence="5" id="KW-1185">Reference proteome</keyword>
<sequence length="740" mass="85881">MSSKQQGTEQTHEKGPNLNNSWKEVMKKVDQIDDGLGQGWKEDIDTLLVFAGLFSAVVAAFTIESYKWLSEDPANATVTILNQIARQLDGQNFTTVDENPPFSPSSSVVRINTFWFLSLILALVDALLGLMFKQWLREHRRPTNTQTPEQWLALRCFRSESLHRWHVPSFLATLPIILELALFLFFAGLLELLWTRHHIPFACAMSVIGSAVGFYITTTLLPGIDLIRLAFRIHPEIQKSPSKYYWGNGRWKRTFLNLPQIHYLCPYKSPQAWAMFRVLVWLVSSPLPICRKAISYRLRKRFYKRDSDVDIYGDPLSTESWTSSVINRISNLASWSSTDLDIVQCFSKIENCPDMYALKAYRWLVQEFRDSPAMMPHLRMLLKEVPPHLIMPMALDSEIVRVDRDWHEEDVDEALRRGPQPRDRELEYSDMSIRFLFFHNMWIQQRDLWVLHLAFIPESELASHLPWNGHRAPLTRILQLLTGIAAEQRLAFEGYLENIITNDKLGSDRTVDWADIIRCLPNPVKALTRIHLENLSHREQLYGFLLEIRRGVINNFDYLLTSFAEAYAFLDAFDAFRIAHNLSIDYFEPIPGFFPISMDSLSMLLRDPSPSTVIMGREILEEYKRVWDNHKTSDDFWGARFVLDYLTKYVLARIPRDRWEGHVQGVMIPRSMEEFSKNSTDDIPHILTCDDGLSLLKYLELPAEWAGYRVDTLGAWRSALKCVAHINGLPLDYFTNTENR</sequence>
<name>A0ABR3EM84_9AGAR</name>
<evidence type="ECO:0000256" key="2">
    <source>
        <dbReference type="SAM" id="Phobius"/>
    </source>
</evidence>
<evidence type="ECO:0000313" key="4">
    <source>
        <dbReference type="EMBL" id="KAL0563992.1"/>
    </source>
</evidence>
<dbReference type="InterPro" id="IPR045338">
    <property type="entry name" value="DUF6535"/>
</dbReference>
<protein>
    <recommendedName>
        <fullName evidence="3">DUF6535 domain-containing protein</fullName>
    </recommendedName>
</protein>
<keyword evidence="2" id="KW-0812">Transmembrane</keyword>
<dbReference type="EMBL" id="JBAHYK010003068">
    <property type="protein sequence ID" value="KAL0563992.1"/>
    <property type="molecule type" value="Genomic_DNA"/>
</dbReference>
<proteinExistence type="predicted"/>
<reference evidence="4 5" key="1">
    <citation type="submission" date="2024-02" db="EMBL/GenBank/DDBJ databases">
        <title>A draft genome for the cacao thread blight pathogen Marasmius crinis-equi.</title>
        <authorList>
            <person name="Cohen S.P."/>
            <person name="Baruah I.K."/>
            <person name="Amoako-Attah I."/>
            <person name="Bukari Y."/>
            <person name="Meinhardt L.W."/>
            <person name="Bailey B.A."/>
        </authorList>
    </citation>
    <scope>NUCLEOTIDE SEQUENCE [LARGE SCALE GENOMIC DNA]</scope>
    <source>
        <strain evidence="4 5">GH-76</strain>
    </source>
</reference>
<feature type="transmembrane region" description="Helical" evidence="2">
    <location>
        <begin position="165"/>
        <end position="187"/>
    </location>
</feature>
<feature type="transmembrane region" description="Helical" evidence="2">
    <location>
        <begin position="199"/>
        <end position="224"/>
    </location>
</feature>
<feature type="transmembrane region" description="Helical" evidence="2">
    <location>
        <begin position="113"/>
        <end position="132"/>
    </location>
</feature>